<organism evidence="1 2">
    <name type="scientific">Gymnopus androsaceus JB14</name>
    <dbReference type="NCBI Taxonomy" id="1447944"/>
    <lineage>
        <taxon>Eukaryota</taxon>
        <taxon>Fungi</taxon>
        <taxon>Dikarya</taxon>
        <taxon>Basidiomycota</taxon>
        <taxon>Agaricomycotina</taxon>
        <taxon>Agaricomycetes</taxon>
        <taxon>Agaricomycetidae</taxon>
        <taxon>Agaricales</taxon>
        <taxon>Marasmiineae</taxon>
        <taxon>Omphalotaceae</taxon>
        <taxon>Gymnopus</taxon>
    </lineage>
</organism>
<keyword evidence="2" id="KW-1185">Reference proteome</keyword>
<dbReference type="EMBL" id="ML769955">
    <property type="protein sequence ID" value="KAE9385680.1"/>
    <property type="molecule type" value="Genomic_DNA"/>
</dbReference>
<dbReference type="AlphaFoldDB" id="A0A6A4GJW6"/>
<dbReference type="Proteomes" id="UP000799118">
    <property type="component" value="Unassembled WGS sequence"/>
</dbReference>
<name>A0A6A4GJW6_9AGAR</name>
<accession>A0A6A4GJW6</accession>
<gene>
    <name evidence="1" type="ORF">BT96DRAFT_571589</name>
</gene>
<dbReference type="OrthoDB" id="3108435at2759"/>
<reference evidence="1" key="1">
    <citation type="journal article" date="2019" name="Environ. Microbiol.">
        <title>Fungal ecological strategies reflected in gene transcription - a case study of two litter decomposers.</title>
        <authorList>
            <person name="Barbi F."/>
            <person name="Kohler A."/>
            <person name="Barry K."/>
            <person name="Baskaran P."/>
            <person name="Daum C."/>
            <person name="Fauchery L."/>
            <person name="Ihrmark K."/>
            <person name="Kuo A."/>
            <person name="LaButti K."/>
            <person name="Lipzen A."/>
            <person name="Morin E."/>
            <person name="Grigoriev I.V."/>
            <person name="Henrissat B."/>
            <person name="Lindahl B."/>
            <person name="Martin F."/>
        </authorList>
    </citation>
    <scope>NUCLEOTIDE SEQUENCE</scope>
    <source>
        <strain evidence="1">JB14</strain>
    </source>
</reference>
<proteinExistence type="predicted"/>
<evidence type="ECO:0000313" key="1">
    <source>
        <dbReference type="EMBL" id="KAE9385680.1"/>
    </source>
</evidence>
<evidence type="ECO:0000313" key="2">
    <source>
        <dbReference type="Proteomes" id="UP000799118"/>
    </source>
</evidence>
<sequence>MSNTIQTSADLPKMYLKFNMIKLNFDHSPDGKKIYITISDNKVGSESKIKTKICPGKMEMIWVLTQTSLVMDMSSSILVEIKRSHRVKHGEIMLTLLLECEEIFEKLVQSNTNAGSDCQEFTLSNPGITMVLSISSESLDTILKEFVPPKNIFGKMRKYEEGLDFLFSVAEAVGSLHPAAQAVIGSAKSVYEVFKAQGKCHESISKLFESMTFFLSIVQGAGPIKDQSERMAAQIDSIIELIGNVVDDVLIKCNANMLRKLPFSAFININ</sequence>
<protein>
    <submittedName>
        <fullName evidence="1">Uncharacterized protein</fullName>
    </submittedName>
</protein>